<name>A0ABR7KEP8_9FIRM</name>
<gene>
    <name evidence="2" type="ORF">H8911_00280</name>
</gene>
<reference evidence="2 3" key="1">
    <citation type="submission" date="2020-08" db="EMBL/GenBank/DDBJ databases">
        <authorList>
            <person name="Liu C."/>
            <person name="Sun Q."/>
        </authorList>
    </citation>
    <scope>NUCLEOTIDE SEQUENCE [LARGE SCALE GENOMIC DNA]</scope>
    <source>
        <strain evidence="2 3">L34</strain>
    </source>
</reference>
<evidence type="ECO:0000256" key="1">
    <source>
        <dbReference type="SAM" id="MobiDB-lite"/>
    </source>
</evidence>
<feature type="compositionally biased region" description="Polar residues" evidence="1">
    <location>
        <begin position="1"/>
        <end position="16"/>
    </location>
</feature>
<dbReference type="SUPFAM" id="SSF51395">
    <property type="entry name" value="FMN-linked oxidoreductases"/>
    <property type="match status" value="1"/>
</dbReference>
<dbReference type="Gene3D" id="3.20.20.70">
    <property type="entry name" value="Aldolase class I"/>
    <property type="match status" value="1"/>
</dbReference>
<evidence type="ECO:0000313" key="2">
    <source>
        <dbReference type="EMBL" id="MBC6011197.1"/>
    </source>
</evidence>
<protein>
    <submittedName>
        <fullName evidence="2">Uncharacterized protein</fullName>
    </submittedName>
</protein>
<proteinExistence type="predicted"/>
<keyword evidence="3" id="KW-1185">Reference proteome</keyword>
<comment type="caution">
    <text evidence="2">The sequence shown here is derived from an EMBL/GenBank/DDBJ whole genome shotgun (WGS) entry which is preliminary data.</text>
</comment>
<dbReference type="EMBL" id="JACRWH010000001">
    <property type="protein sequence ID" value="MBC6011197.1"/>
    <property type="molecule type" value="Genomic_DNA"/>
</dbReference>
<organism evidence="2 3">
    <name type="scientific">Holdemanella hominis</name>
    <dbReference type="NCBI Taxonomy" id="2764327"/>
    <lineage>
        <taxon>Bacteria</taxon>
        <taxon>Bacillati</taxon>
        <taxon>Bacillota</taxon>
        <taxon>Erysipelotrichia</taxon>
        <taxon>Erysipelotrichales</taxon>
        <taxon>Erysipelotrichaceae</taxon>
        <taxon>Holdemanella</taxon>
    </lineage>
</organism>
<evidence type="ECO:0000313" key="3">
    <source>
        <dbReference type="Proteomes" id="UP000649075"/>
    </source>
</evidence>
<accession>A0ABR7KEP8</accession>
<dbReference type="Proteomes" id="UP000649075">
    <property type="component" value="Unassembled WGS sequence"/>
</dbReference>
<feature type="region of interest" description="Disordered" evidence="1">
    <location>
        <begin position="1"/>
        <end position="27"/>
    </location>
</feature>
<sequence length="27" mass="3023">MGSLCSTLLNNRTDNYGGSLENRTRLH</sequence>
<dbReference type="InterPro" id="IPR013785">
    <property type="entry name" value="Aldolase_TIM"/>
</dbReference>